<keyword evidence="1 5" id="KW-0732">Signal</keyword>
<protein>
    <recommendedName>
        <fullName evidence="5">Periplasmic trehalase</fullName>
        <ecNumber evidence="5">3.2.1.28</ecNumber>
    </recommendedName>
    <alternativeName>
        <fullName evidence="5">Alpha,alpha-trehalase</fullName>
    </alternativeName>
    <alternativeName>
        <fullName evidence="5">Alpha,alpha-trehalose glucohydrolase</fullName>
    </alternativeName>
</protein>
<dbReference type="InterPro" id="IPR008928">
    <property type="entry name" value="6-hairpin_glycosidase_sf"/>
</dbReference>
<evidence type="ECO:0000313" key="6">
    <source>
        <dbReference type="EMBL" id="CUV12042.1"/>
    </source>
</evidence>
<dbReference type="InterPro" id="IPR001661">
    <property type="entry name" value="Glyco_hydro_37"/>
</dbReference>
<dbReference type="Pfam" id="PF01204">
    <property type="entry name" value="Trehalase"/>
    <property type="match status" value="1"/>
</dbReference>
<dbReference type="GO" id="GO:0005993">
    <property type="term" value="P:trehalose catabolic process"/>
    <property type="evidence" value="ECO:0007669"/>
    <property type="project" value="InterPro"/>
</dbReference>
<sequence length="551" mass="60756" precursor="true">MLDPHGPARPSRFFPRFIDASASHIRRATAAALLAASLCALPACAEVGVGAALPLSPDKLYGELFVAVQTAQVYPDQKTFVDTVPKADPAVILQAYRAQKDVSGFSLKAFVDQYFTVPSETVITPPAGLSLRAHINWLWPALTRTTTTAPDNSSLIPLPKPYVVPGGRFREVYYWDTYFTMLGLQASGHDDLVDNMLDNFAYQINRFGHIPNGNRTYYLSRSQPPFFALMVELAAAKEGEAAYTRYLAPLRKEYAYWMRGAAGTAAGQASGNVVVLRDGTVLNRYWDDEATPRPESYLQDVATAQQAPDRPAAEVWRDLRAAAESGWDFSSRWFGDSATLATIRTTSILPVDLNALMFQLEKTIAKGCAVARDFACTVEFGNHARKRAVAVERYLWHPAGYYADYDWKLGKVRDNLSAAATYPLFVQMAPWGRARQTLRQTQTALLQVGGLSTTTLHTQQQWDAPNGWAPLQWIALQASQHYGQELLAQTIGERFLGSVERLYAAEQKLVEKYIVDGSGTGGGGGEYPLQDGFGWTNGVTLRLLDAYGRGQ</sequence>
<dbReference type="FunFam" id="1.50.10.10:FF:000003">
    <property type="entry name" value="Cytoplasmic trehalase"/>
    <property type="match status" value="1"/>
</dbReference>
<keyword evidence="3 5" id="KW-0378">Hydrolase</keyword>
<keyword evidence="2 5" id="KW-0574">Periplasm</keyword>
<dbReference type="SUPFAM" id="SSF48208">
    <property type="entry name" value="Six-hairpin glycosidases"/>
    <property type="match status" value="1"/>
</dbReference>
<dbReference type="InterPro" id="IPR018232">
    <property type="entry name" value="Glyco_hydro_37_CS"/>
</dbReference>
<dbReference type="EMBL" id="LN899819">
    <property type="protein sequence ID" value="CUV12042.1"/>
    <property type="molecule type" value="Genomic_DNA"/>
</dbReference>
<feature type="binding site" evidence="5">
    <location>
        <position position="526"/>
    </location>
    <ligand>
        <name>substrate</name>
    </ligand>
</feature>
<dbReference type="PRINTS" id="PR00744">
    <property type="entry name" value="GLHYDRLASE37"/>
</dbReference>
<dbReference type="GO" id="GO:0004555">
    <property type="term" value="F:alpha,alpha-trehalase activity"/>
    <property type="evidence" value="ECO:0007669"/>
    <property type="project" value="UniProtKB-UniRule"/>
</dbReference>
<dbReference type="EC" id="3.2.1.28" evidence="5"/>
<feature type="active site" description="Proton donor/acceptor" evidence="5">
    <location>
        <position position="328"/>
    </location>
</feature>
<dbReference type="PROSITE" id="PS00928">
    <property type="entry name" value="TREHALASE_2"/>
    <property type="match status" value="1"/>
</dbReference>
<dbReference type="NCBIfam" id="NF009773">
    <property type="entry name" value="PRK13270.1"/>
    <property type="match status" value="1"/>
</dbReference>
<dbReference type="InterPro" id="IPR023720">
    <property type="entry name" value="Trehalase_periplasmic"/>
</dbReference>
<feature type="binding site" evidence="5">
    <location>
        <position position="168"/>
    </location>
    <ligand>
        <name>substrate</name>
    </ligand>
</feature>
<dbReference type="InterPro" id="IPR012341">
    <property type="entry name" value="6hp_glycosidase-like_sf"/>
</dbReference>
<dbReference type="GO" id="GO:0042597">
    <property type="term" value="C:periplasmic space"/>
    <property type="evidence" value="ECO:0007669"/>
    <property type="project" value="UniProtKB-SubCell"/>
</dbReference>
<keyword evidence="4 5" id="KW-0326">Glycosidase</keyword>
<evidence type="ECO:0000256" key="3">
    <source>
        <dbReference type="ARBA" id="ARBA00022801"/>
    </source>
</evidence>
<dbReference type="Gene3D" id="1.50.10.10">
    <property type="match status" value="1"/>
</dbReference>
<dbReference type="PROSITE" id="PS00927">
    <property type="entry name" value="TREHALASE_1"/>
    <property type="match status" value="1"/>
</dbReference>
<evidence type="ECO:0000256" key="2">
    <source>
        <dbReference type="ARBA" id="ARBA00022764"/>
    </source>
</evidence>
<evidence type="ECO:0000256" key="1">
    <source>
        <dbReference type="ARBA" id="ARBA00022729"/>
    </source>
</evidence>
<proteinExistence type="inferred from homology"/>
<feature type="signal peptide" evidence="5">
    <location>
        <begin position="1"/>
        <end position="45"/>
    </location>
</feature>
<dbReference type="HAMAP" id="MF_01060">
    <property type="entry name" value="Peripl_trehalase"/>
    <property type="match status" value="1"/>
</dbReference>
<organism evidence="6">
    <name type="scientific">Ralstonia solanacearum</name>
    <name type="common">Pseudomonas solanacearum</name>
    <dbReference type="NCBI Taxonomy" id="305"/>
    <lineage>
        <taxon>Bacteria</taxon>
        <taxon>Pseudomonadati</taxon>
        <taxon>Pseudomonadota</taxon>
        <taxon>Betaproteobacteria</taxon>
        <taxon>Burkholderiales</taxon>
        <taxon>Burkholderiaceae</taxon>
        <taxon>Ralstonia</taxon>
        <taxon>Ralstonia solanacearum species complex</taxon>
    </lineage>
</organism>
<feature type="binding site" evidence="5">
    <location>
        <begin position="293"/>
        <end position="295"/>
    </location>
    <ligand>
        <name>substrate</name>
    </ligand>
</feature>
<gene>
    <name evidence="5 6" type="primary">treA</name>
    <name evidence="6" type="ORF">RUN39_v1_300030</name>
</gene>
<feature type="binding site" evidence="5">
    <location>
        <begin position="221"/>
        <end position="223"/>
    </location>
    <ligand>
        <name>substrate</name>
    </ligand>
</feature>
<evidence type="ECO:0000256" key="5">
    <source>
        <dbReference type="HAMAP-Rule" id="MF_01060"/>
    </source>
</evidence>
<feature type="binding site" evidence="5">
    <location>
        <begin position="175"/>
        <end position="176"/>
    </location>
    <ligand>
        <name>substrate</name>
    </ligand>
</feature>
<dbReference type="PATRIC" id="fig|305.106.peg.2154"/>
<comment type="function">
    <text evidence="5">Provides the cells with the ability to utilize trehalose at high osmolarity by splitting it into glucose molecules that can subsequently be taken up by the phosphotransferase-mediated uptake system.</text>
</comment>
<comment type="similarity">
    <text evidence="5">Belongs to the glycosyl hydrolase 37 family.</text>
</comment>
<comment type="subcellular location">
    <subcellularLocation>
        <location evidence="5">Periplasm</location>
    </subcellularLocation>
</comment>
<evidence type="ECO:0000256" key="4">
    <source>
        <dbReference type="ARBA" id="ARBA00023295"/>
    </source>
</evidence>
<accession>A0A0S4TPS3</accession>
<dbReference type="NCBIfam" id="NF009774">
    <property type="entry name" value="PRK13271.1"/>
    <property type="match status" value="1"/>
</dbReference>
<dbReference type="PANTHER" id="PTHR23403:SF1">
    <property type="entry name" value="TREHALASE"/>
    <property type="match status" value="1"/>
</dbReference>
<reference evidence="6" key="1">
    <citation type="submission" date="2015-10" db="EMBL/GenBank/DDBJ databases">
        <authorList>
            <person name="Gilbert D.G."/>
        </authorList>
    </citation>
    <scope>NUCLEOTIDE SEQUENCE</scope>
    <source>
        <strain evidence="6">Phyl III-seqv23</strain>
    </source>
</reference>
<feature type="chain" id="PRO_5013972229" description="Periplasmic trehalase" evidence="5">
    <location>
        <begin position="46"/>
        <end position="551"/>
    </location>
</feature>
<dbReference type="PANTHER" id="PTHR23403">
    <property type="entry name" value="TREHALASE"/>
    <property type="match status" value="1"/>
</dbReference>
<feature type="active site" description="Proton donor/acceptor" evidence="5">
    <location>
        <position position="511"/>
    </location>
</feature>
<feature type="binding site" evidence="5">
    <location>
        <position position="326"/>
    </location>
    <ligand>
        <name>substrate</name>
    </ligand>
</feature>
<dbReference type="GO" id="GO:0071474">
    <property type="term" value="P:cellular hyperosmotic response"/>
    <property type="evidence" value="ECO:0007669"/>
    <property type="project" value="InterPro"/>
</dbReference>
<dbReference type="AlphaFoldDB" id="A0A0S4TPS3"/>
<name>A0A0S4TPS3_RALSL</name>
<comment type="catalytic activity">
    <reaction evidence="5">
        <text>alpha,alpha-trehalose + H2O = alpha-D-glucose + beta-D-glucose</text>
        <dbReference type="Rhea" id="RHEA:32675"/>
        <dbReference type="ChEBI" id="CHEBI:15377"/>
        <dbReference type="ChEBI" id="CHEBI:15903"/>
        <dbReference type="ChEBI" id="CHEBI:16551"/>
        <dbReference type="ChEBI" id="CHEBI:17925"/>
        <dbReference type="EC" id="3.2.1.28"/>
    </reaction>
</comment>
<feature type="binding site" evidence="5">
    <location>
        <position position="212"/>
    </location>
    <ligand>
        <name>substrate</name>
    </ligand>
</feature>